<evidence type="ECO:0000256" key="6">
    <source>
        <dbReference type="ARBA" id="ARBA00019988"/>
    </source>
</evidence>
<dbReference type="OrthoDB" id="1483400at2759"/>
<dbReference type="InParanoid" id="A0A316YKD9"/>
<gene>
    <name evidence="16" type="ORF">FA10DRAFT_275619</name>
</gene>
<dbReference type="UniPathway" id="UPA00222"/>
<dbReference type="GO" id="GO:0008120">
    <property type="term" value="F:ceramide glucosyltransferase activity"/>
    <property type="evidence" value="ECO:0007669"/>
    <property type="project" value="UniProtKB-EC"/>
</dbReference>
<dbReference type="SUPFAM" id="SSF53448">
    <property type="entry name" value="Nucleotide-diphospho-sugar transferases"/>
    <property type="match status" value="1"/>
</dbReference>
<dbReference type="RefSeq" id="XP_025376472.1">
    <property type="nucleotide sequence ID" value="XM_025523276.1"/>
</dbReference>
<evidence type="ECO:0000313" key="17">
    <source>
        <dbReference type="Proteomes" id="UP000245768"/>
    </source>
</evidence>
<comment type="pathway">
    <text evidence="3">Sphingolipid metabolism.</text>
</comment>
<dbReference type="AlphaFoldDB" id="A0A316YKD9"/>
<proteinExistence type="inferred from homology"/>
<evidence type="ECO:0000256" key="13">
    <source>
        <dbReference type="ARBA" id="ARBA00031543"/>
    </source>
</evidence>
<name>A0A316YKD9_9BASI</name>
<accession>A0A316YKD9</accession>
<evidence type="ECO:0000256" key="11">
    <source>
        <dbReference type="ARBA" id="ARBA00023136"/>
    </source>
</evidence>
<comment type="similarity">
    <text evidence="4">Belongs to the glycosyltransferase 2 family.</text>
</comment>
<dbReference type="Gene3D" id="3.90.550.10">
    <property type="entry name" value="Spore Coat Polysaccharide Biosynthesis Protein SpsA, Chain A"/>
    <property type="match status" value="1"/>
</dbReference>
<sequence length="531" mass="58281">MEDPSTLVSTLGLVVLGLYTFVWSISILGLVQAKHATPASSPASLPGVSILRPLAGLDHNLALNLSSSFEQVYPSDKFEIILSVKDESDQARPVAEEISSRYPHIESTLVVGDESCGVNPKVANLVKPYAIAKHDIIWVLDSQCALSPHALLRAVQSLQSTPKVVSPSNLRQRTRSFLWSPPRVGLVHHVPLGVSPRASMGSFVEAAFLGGNHAKMYMAINSLAIDSCVVGKSNLWRKSDLQRVPDKFFGVGDQGTRGEAGAIGGTAFRSNNGNEMESSLECQNEQSLVSAGPSRALARFAIYLAEDNMLALSLWRPPLSLTHVLQPLDVVRCSVGDIRSIGDYAARRMRWIRVRKHMVPAATYLEPFTESVLVACLAIWAFLYAWDFARIWASVFAFSHFALWHLVDFEVLRTLQEANALGLSSHGDALPSGTSQPVTVIDWTDASLVRKLRLAWVLREVLAFPIWLWAMCGNTVVWRHRRYRILSDARAAASVDYDGGALSRCSISVLIKRWLTSSGASTADGYEYVNL</sequence>
<dbReference type="STRING" id="215250.A0A316YKD9"/>
<feature type="transmembrane region" description="Helical" evidence="15">
    <location>
        <begin position="6"/>
        <end position="31"/>
    </location>
</feature>
<dbReference type="Pfam" id="PF13506">
    <property type="entry name" value="Glyco_transf_21"/>
    <property type="match status" value="1"/>
</dbReference>
<dbReference type="PANTHER" id="PTHR12726:SF0">
    <property type="entry name" value="CERAMIDE GLUCOSYLTRANSFERASE"/>
    <property type="match status" value="1"/>
</dbReference>
<dbReference type="GO" id="GO:0016020">
    <property type="term" value="C:membrane"/>
    <property type="evidence" value="ECO:0007669"/>
    <property type="project" value="UniProtKB-SubCell"/>
</dbReference>
<evidence type="ECO:0000256" key="8">
    <source>
        <dbReference type="ARBA" id="ARBA00022679"/>
    </source>
</evidence>
<dbReference type="GeneID" id="37045192"/>
<evidence type="ECO:0000256" key="9">
    <source>
        <dbReference type="ARBA" id="ARBA00022692"/>
    </source>
</evidence>
<dbReference type="GO" id="GO:0006679">
    <property type="term" value="P:glucosylceramide biosynthetic process"/>
    <property type="evidence" value="ECO:0007669"/>
    <property type="project" value="TreeGrafter"/>
</dbReference>
<dbReference type="Proteomes" id="UP000245768">
    <property type="component" value="Unassembled WGS sequence"/>
</dbReference>
<evidence type="ECO:0000256" key="10">
    <source>
        <dbReference type="ARBA" id="ARBA00022989"/>
    </source>
</evidence>
<evidence type="ECO:0000256" key="7">
    <source>
        <dbReference type="ARBA" id="ARBA00022676"/>
    </source>
</evidence>
<dbReference type="InterPro" id="IPR025993">
    <property type="entry name" value="Ceramide_glucosylTrfase"/>
</dbReference>
<dbReference type="EC" id="2.4.1.80" evidence="5"/>
<dbReference type="PANTHER" id="PTHR12726">
    <property type="entry name" value="CERAMIDE GLUCOSYLTRANSFERASE"/>
    <property type="match status" value="1"/>
</dbReference>
<keyword evidence="17" id="KW-1185">Reference proteome</keyword>
<dbReference type="EMBL" id="KZ819637">
    <property type="protein sequence ID" value="PWN89274.1"/>
    <property type="molecule type" value="Genomic_DNA"/>
</dbReference>
<evidence type="ECO:0000256" key="3">
    <source>
        <dbReference type="ARBA" id="ARBA00004991"/>
    </source>
</evidence>
<evidence type="ECO:0000256" key="5">
    <source>
        <dbReference type="ARBA" id="ARBA00012699"/>
    </source>
</evidence>
<protein>
    <recommendedName>
        <fullName evidence="6">Ceramide glucosyltransferase</fullName>
        <ecNumber evidence="5">2.4.1.80</ecNumber>
    </recommendedName>
    <alternativeName>
        <fullName evidence="13">Glucosylceramide synthase</fullName>
    </alternativeName>
    <alternativeName>
        <fullName evidence="14">UDP-glucose ceramide glucosyltransferase</fullName>
    </alternativeName>
    <alternativeName>
        <fullName evidence="12">UDP-glucose:N-acylsphingosine D-glucosyltransferase</fullName>
    </alternativeName>
</protein>
<keyword evidence="8" id="KW-0808">Transferase</keyword>
<keyword evidence="11 15" id="KW-0472">Membrane</keyword>
<evidence type="ECO:0000256" key="2">
    <source>
        <dbReference type="ARBA" id="ARBA00004760"/>
    </source>
</evidence>
<evidence type="ECO:0000256" key="14">
    <source>
        <dbReference type="ARBA" id="ARBA00032575"/>
    </source>
</evidence>
<comment type="subcellular location">
    <subcellularLocation>
        <location evidence="1">Membrane</location>
        <topology evidence="1">Multi-pass membrane protein</topology>
    </subcellularLocation>
</comment>
<keyword evidence="7" id="KW-0328">Glycosyltransferase</keyword>
<reference evidence="16 17" key="1">
    <citation type="journal article" date="2018" name="Mol. Biol. Evol.">
        <title>Broad Genomic Sampling Reveals a Smut Pathogenic Ancestry of the Fungal Clade Ustilaginomycotina.</title>
        <authorList>
            <person name="Kijpornyongpan T."/>
            <person name="Mondo S.J."/>
            <person name="Barry K."/>
            <person name="Sandor L."/>
            <person name="Lee J."/>
            <person name="Lipzen A."/>
            <person name="Pangilinan J."/>
            <person name="LaButti K."/>
            <person name="Hainaut M."/>
            <person name="Henrissat B."/>
            <person name="Grigoriev I.V."/>
            <person name="Spatafora J.W."/>
            <person name="Aime M.C."/>
        </authorList>
    </citation>
    <scope>NUCLEOTIDE SEQUENCE [LARGE SCALE GENOMIC DNA]</scope>
    <source>
        <strain evidence="16 17">MCA 4198</strain>
    </source>
</reference>
<organism evidence="16 17">
    <name type="scientific">Acaromyces ingoldii</name>
    <dbReference type="NCBI Taxonomy" id="215250"/>
    <lineage>
        <taxon>Eukaryota</taxon>
        <taxon>Fungi</taxon>
        <taxon>Dikarya</taxon>
        <taxon>Basidiomycota</taxon>
        <taxon>Ustilaginomycotina</taxon>
        <taxon>Exobasidiomycetes</taxon>
        <taxon>Exobasidiales</taxon>
        <taxon>Cryptobasidiaceae</taxon>
        <taxon>Acaromyces</taxon>
    </lineage>
</organism>
<evidence type="ECO:0000256" key="12">
    <source>
        <dbReference type="ARBA" id="ARBA00031017"/>
    </source>
</evidence>
<evidence type="ECO:0000256" key="1">
    <source>
        <dbReference type="ARBA" id="ARBA00004141"/>
    </source>
</evidence>
<dbReference type="Pfam" id="PF13641">
    <property type="entry name" value="Glyco_tranf_2_3"/>
    <property type="match status" value="1"/>
</dbReference>
<comment type="pathway">
    <text evidence="2">Lipid metabolism; sphingolipid metabolism.</text>
</comment>
<evidence type="ECO:0000256" key="15">
    <source>
        <dbReference type="SAM" id="Phobius"/>
    </source>
</evidence>
<dbReference type="InterPro" id="IPR029044">
    <property type="entry name" value="Nucleotide-diphossugar_trans"/>
</dbReference>
<evidence type="ECO:0000313" key="16">
    <source>
        <dbReference type="EMBL" id="PWN89274.1"/>
    </source>
</evidence>
<keyword evidence="10 15" id="KW-1133">Transmembrane helix</keyword>
<keyword evidence="9 15" id="KW-0812">Transmembrane</keyword>
<evidence type="ECO:0000256" key="4">
    <source>
        <dbReference type="ARBA" id="ARBA00006739"/>
    </source>
</evidence>